<keyword evidence="2" id="KW-0540">Nuclease</keyword>
<dbReference type="EMBL" id="JAEDAM010000095">
    <property type="protein sequence ID" value="MBS8122424.1"/>
    <property type="molecule type" value="Genomic_DNA"/>
</dbReference>
<feature type="domain" description="ATPase AAA-type core" evidence="1">
    <location>
        <begin position="368"/>
        <end position="465"/>
    </location>
</feature>
<comment type="caution">
    <text evidence="2">The sequence shown here is derived from an EMBL/GenBank/DDBJ whole genome shotgun (WGS) entry which is preliminary data.</text>
</comment>
<dbReference type="GO" id="GO:0004519">
    <property type="term" value="F:endonuclease activity"/>
    <property type="evidence" value="ECO:0007669"/>
    <property type="project" value="UniProtKB-KW"/>
</dbReference>
<dbReference type="InterPro" id="IPR029063">
    <property type="entry name" value="SAM-dependent_MTases_sf"/>
</dbReference>
<reference evidence="2 3" key="1">
    <citation type="journal article" date="2021" name="Nat. Commun.">
        <title>Reductive evolution and unique predatory mode in the CPR bacterium Vampirococcus lugosii.</title>
        <authorList>
            <person name="Moreira D."/>
            <person name="Zivanovic Y."/>
            <person name="Lopez-Archilla A.I."/>
            <person name="Iniesto M."/>
            <person name="Lopez-Garcia P."/>
        </authorList>
    </citation>
    <scope>NUCLEOTIDE SEQUENCE [LARGE SCALE GENOMIC DNA]</scope>
    <source>
        <strain evidence="2">Chiprana</strain>
    </source>
</reference>
<name>A0ABS5QN72_9BACT</name>
<dbReference type="RefSeq" id="WP_213349852.1">
    <property type="nucleotide sequence ID" value="NZ_JAEDAM010000095.1"/>
</dbReference>
<keyword evidence="2" id="KW-0378">Hydrolase</keyword>
<dbReference type="SUPFAM" id="SSF53335">
    <property type="entry name" value="S-adenosyl-L-methionine-dependent methyltransferases"/>
    <property type="match status" value="1"/>
</dbReference>
<evidence type="ECO:0000313" key="2">
    <source>
        <dbReference type="EMBL" id="MBS8122424.1"/>
    </source>
</evidence>
<evidence type="ECO:0000259" key="1">
    <source>
        <dbReference type="Pfam" id="PF00004"/>
    </source>
</evidence>
<proteinExistence type="predicted"/>
<keyword evidence="2" id="KW-0255">Endonuclease</keyword>
<dbReference type="Gene3D" id="3.40.50.150">
    <property type="entry name" value="Vaccinia Virus protein VP39"/>
    <property type="match status" value="1"/>
</dbReference>
<dbReference type="Pfam" id="PF00004">
    <property type="entry name" value="AAA"/>
    <property type="match status" value="1"/>
</dbReference>
<gene>
    <name evidence="2" type="ORF">VAMP_525n55</name>
</gene>
<keyword evidence="3" id="KW-1185">Reference proteome</keyword>
<dbReference type="SUPFAM" id="SSF52540">
    <property type="entry name" value="P-loop containing nucleoside triphosphate hydrolases"/>
    <property type="match status" value="1"/>
</dbReference>
<protein>
    <submittedName>
        <fullName evidence="2">5-methylcytosine-specific restriction endonuclease McrBC, GTP-binding regulatory subunit McrB</fullName>
    </submittedName>
</protein>
<dbReference type="InterPro" id="IPR003959">
    <property type="entry name" value="ATPase_AAA_core"/>
</dbReference>
<accession>A0ABS5QN72</accession>
<evidence type="ECO:0000313" key="3">
    <source>
        <dbReference type="Proteomes" id="UP000680365"/>
    </source>
</evidence>
<dbReference type="Proteomes" id="UP000680365">
    <property type="component" value="Unassembled WGS sequence"/>
</dbReference>
<sequence>MVESKKNDKGYKSSYNSIVDFWNDVEKIPKNEFEKIYIDTLNKDKSDDYNIVPTPRDLIDLSIDLFTKFLEGKEFKSLLDPYMGTGGFLIKAKEKLSITNFYGFEIKKSLEEKNDRYFEAIGFKKTNNLKYEEFDKQGEYNLIFTNPDTKTSFENIKNLLGNNLKNNGYAILFLQDEKLKEFKTTEFEKVDPKFIVKLPGGIFEKSGIQSNIVLIQKKAYSGQTLFVNFRDQQKDFLQKTGKKPELIKTIENNYKDGKIDEKIENDYIKLLDWAKINGLNYKFETNTSIDLASTYEVIEKSFFAGLGQLRSLNHLLDKNDIMSLKNTVSILTDKKITKIIKEIQDSPQKIQSSKLYEILTALTVSNFLIFSGPPGVGKTSLIDKLSNAIGGNFKKMPIKSNFVDESGLLGYWNPLLSRYEGTEVLEFIFESAKVEEIPYFLLLDEMNLSKIENYFSEFLAKIDNLQSIGAEIKLFDVLIDSKSKFNNIKYFIDKYYLDENQINMKKGNFQDFYDDYKEGKQLEIEVKIKLSSNLHIIGTINEDETTNSLSNKVLDRAFYISLGVDDLFEGNEEDFINKSYNYIKNIKLQKQEINKKITGKQLEDDIFKKIEKYGEVDREKKVNNKSVDLLQNIDNGFSKIDILYEIKSSNNQGNNGINQLKDYINLYKSNNQGNNGINQLKDYINLYKSNNQKIGILVINGFNGIDRKDNIFILGYDVFDSFIDLFFKQIFFIKNDVNYQDITSKNSGNLEDAKGIFSKEEQKFINEINELIQQIEKNDAIAYRSIEYMASFVKNYKENINNVDEKNILDIVLCQKVWPKIKNYSILGNKEDDFKKLKNKVKEHLGEKSESWQMLDSIDFN</sequence>
<dbReference type="Gene3D" id="3.40.50.300">
    <property type="entry name" value="P-loop containing nucleotide triphosphate hydrolases"/>
    <property type="match status" value="1"/>
</dbReference>
<organism evidence="2 3">
    <name type="scientific">Candidatus Vampirococcus lugosii</name>
    <dbReference type="NCBI Taxonomy" id="2789015"/>
    <lineage>
        <taxon>Bacteria</taxon>
        <taxon>Candidatus Absconditibacteriota</taxon>
        <taxon>Vampirococcus</taxon>
    </lineage>
</organism>
<dbReference type="InterPro" id="IPR027417">
    <property type="entry name" value="P-loop_NTPase"/>
</dbReference>